<evidence type="ECO:0000256" key="5">
    <source>
        <dbReference type="ARBA" id="ARBA00022741"/>
    </source>
</evidence>
<dbReference type="HAMAP" id="MF_00179">
    <property type="entry name" value="RibA"/>
    <property type="match status" value="1"/>
</dbReference>
<dbReference type="InterPro" id="IPR036144">
    <property type="entry name" value="RibA-like_sf"/>
</dbReference>
<feature type="binding site" evidence="11">
    <location>
        <begin position="264"/>
        <end position="266"/>
    </location>
    <ligand>
        <name>GTP</name>
        <dbReference type="ChEBI" id="CHEBI:37565"/>
    </ligand>
</feature>
<feature type="binding site" evidence="11">
    <location>
        <begin position="221"/>
        <end position="225"/>
    </location>
    <ligand>
        <name>GTP</name>
        <dbReference type="ChEBI" id="CHEBI:37565"/>
    </ligand>
</feature>
<dbReference type="Pfam" id="PF00925">
    <property type="entry name" value="GTP_cyclohydro2"/>
    <property type="match status" value="1"/>
</dbReference>
<accession>A0A7Z2NXR4</accession>
<feature type="binding site" evidence="11">
    <location>
        <position position="239"/>
    </location>
    <ligand>
        <name>Zn(2+)</name>
        <dbReference type="ChEBI" id="CHEBI:29105"/>
        <note>catalytic</note>
    </ligand>
</feature>
<proteinExistence type="inferred from homology"/>
<comment type="similarity">
    <text evidence="11">Belongs to the GTP cyclohydrolase II family.</text>
</comment>
<feature type="active site" description="Nucleophile" evidence="11">
    <location>
        <position position="300"/>
    </location>
</feature>
<keyword evidence="4 11" id="KW-0479">Metal-binding</keyword>
<comment type="function">
    <text evidence="9 11">Catalyzes the conversion of GTP to 2,5-diamino-6-ribosylamino-4(3H)-pyrimidinone 5'-phosphate (DARP), formate and pyrophosphate.</text>
</comment>
<sequence>MGKALRPCPAGDGVPLLSAAARAIDGLRRGWPVVIGADGQAIALLPVETADATRLAAFDPDHRADLLLSASRAATLRLANQAAAATPGQAVQVMRAPWIDFDVAVALADPALDLSTPLKGPFRAIPVTSPQLAAAALELARIAGLLPAFFVREAEASADALSPADIAAAEDAANLHIATRARLPVSAAEGAEIVAFRSADGGDVHVALVIGQPDGTPPLVRLHSECLTGDVFGSLKCDCGPQLQAALQAMAGSGWGILLYLRQEGRGIGIVNKLRAYALQDQGFDTVDANVRLGFAVDARDFRVAARMLTLLGQTRVRLMTNNPDKVAELGRAGIDVVERVPHRMTPNPHNARYLDTKRDRTGHQL</sequence>
<keyword evidence="15" id="KW-1185">Reference proteome</keyword>
<gene>
    <name evidence="11 14" type="primary">ribA</name>
    <name evidence="14" type="ORF">GVO57_03295</name>
</gene>
<dbReference type="Gene3D" id="3.40.50.10990">
    <property type="entry name" value="GTP cyclohydrolase II"/>
    <property type="match status" value="1"/>
</dbReference>
<feature type="binding site" evidence="11">
    <location>
        <position position="226"/>
    </location>
    <ligand>
        <name>Zn(2+)</name>
        <dbReference type="ChEBI" id="CHEBI:29105"/>
        <note>catalytic</note>
    </ligand>
</feature>
<dbReference type="PANTHER" id="PTHR21327">
    <property type="entry name" value="GTP CYCLOHYDROLASE II-RELATED"/>
    <property type="match status" value="1"/>
</dbReference>
<dbReference type="GO" id="GO:0005829">
    <property type="term" value="C:cytosol"/>
    <property type="evidence" value="ECO:0007669"/>
    <property type="project" value="TreeGrafter"/>
</dbReference>
<evidence type="ECO:0000259" key="13">
    <source>
        <dbReference type="Pfam" id="PF00925"/>
    </source>
</evidence>
<evidence type="ECO:0000256" key="12">
    <source>
        <dbReference type="SAM" id="MobiDB-lite"/>
    </source>
</evidence>
<feature type="active site" description="Proton acceptor" evidence="11">
    <location>
        <position position="298"/>
    </location>
</feature>
<feature type="binding site" evidence="11">
    <location>
        <position position="242"/>
    </location>
    <ligand>
        <name>GTP</name>
        <dbReference type="ChEBI" id="CHEBI:37565"/>
    </ligand>
</feature>
<dbReference type="GO" id="GO:0008270">
    <property type="term" value="F:zinc ion binding"/>
    <property type="evidence" value="ECO:0007669"/>
    <property type="project" value="UniProtKB-UniRule"/>
</dbReference>
<dbReference type="FunFam" id="3.40.50.10990:FF:000001">
    <property type="entry name" value="Riboflavin biosynthesis protein RibBA"/>
    <property type="match status" value="1"/>
</dbReference>
<evidence type="ECO:0000256" key="3">
    <source>
        <dbReference type="ARBA" id="ARBA00022619"/>
    </source>
</evidence>
<evidence type="ECO:0000256" key="4">
    <source>
        <dbReference type="ARBA" id="ARBA00022723"/>
    </source>
</evidence>
<evidence type="ECO:0000256" key="9">
    <source>
        <dbReference type="ARBA" id="ARBA00043932"/>
    </source>
</evidence>
<keyword evidence="5 11" id="KW-0547">Nucleotide-binding</keyword>
<evidence type="ECO:0000256" key="7">
    <source>
        <dbReference type="ARBA" id="ARBA00022833"/>
    </source>
</evidence>
<feature type="binding site" evidence="11">
    <location>
        <position position="321"/>
    </location>
    <ligand>
        <name>GTP</name>
        <dbReference type="ChEBI" id="CHEBI:37565"/>
    </ligand>
</feature>
<organism evidence="14 15">
    <name type="scientific">Sphingomonas changnyeongensis</name>
    <dbReference type="NCBI Taxonomy" id="2698679"/>
    <lineage>
        <taxon>Bacteria</taxon>
        <taxon>Pseudomonadati</taxon>
        <taxon>Pseudomonadota</taxon>
        <taxon>Alphaproteobacteria</taxon>
        <taxon>Sphingomonadales</taxon>
        <taxon>Sphingomonadaceae</taxon>
        <taxon>Sphingomonas</taxon>
    </lineage>
</organism>
<dbReference type="Proteomes" id="UP000464468">
    <property type="component" value="Chromosome"/>
</dbReference>
<dbReference type="EC" id="3.5.4.25" evidence="11"/>
<evidence type="ECO:0000256" key="1">
    <source>
        <dbReference type="ARBA" id="ARBA00004853"/>
    </source>
</evidence>
<comment type="catalytic activity">
    <reaction evidence="10 11">
        <text>GTP + 4 H2O = 2,5-diamino-6-hydroxy-4-(5-phosphoribosylamino)-pyrimidine + formate + 2 phosphate + 3 H(+)</text>
        <dbReference type="Rhea" id="RHEA:23704"/>
        <dbReference type="ChEBI" id="CHEBI:15377"/>
        <dbReference type="ChEBI" id="CHEBI:15378"/>
        <dbReference type="ChEBI" id="CHEBI:15740"/>
        <dbReference type="ChEBI" id="CHEBI:37565"/>
        <dbReference type="ChEBI" id="CHEBI:43474"/>
        <dbReference type="ChEBI" id="CHEBI:58614"/>
        <dbReference type="EC" id="3.5.4.25"/>
    </reaction>
</comment>
<comment type="cofactor">
    <cofactor evidence="11">
        <name>Zn(2+)</name>
        <dbReference type="ChEBI" id="CHEBI:29105"/>
    </cofactor>
    <text evidence="11">Binds 1 zinc ion per subunit.</text>
</comment>
<keyword evidence="3 11" id="KW-0686">Riboflavin biosynthesis</keyword>
<dbReference type="EMBL" id="CP047895">
    <property type="protein sequence ID" value="QHL91760.1"/>
    <property type="molecule type" value="Genomic_DNA"/>
</dbReference>
<feature type="binding site" evidence="11">
    <location>
        <position position="326"/>
    </location>
    <ligand>
        <name>GTP</name>
        <dbReference type="ChEBI" id="CHEBI:37565"/>
    </ligand>
</feature>
<dbReference type="KEGG" id="schy:GVO57_03295"/>
<dbReference type="CDD" id="cd00641">
    <property type="entry name" value="GTP_cyclohydro2"/>
    <property type="match status" value="1"/>
</dbReference>
<dbReference type="NCBIfam" id="TIGR00505">
    <property type="entry name" value="ribA"/>
    <property type="match status" value="1"/>
</dbReference>
<feature type="domain" description="GTP cyclohydrolase II" evidence="13">
    <location>
        <begin position="180"/>
        <end position="342"/>
    </location>
</feature>
<evidence type="ECO:0000256" key="6">
    <source>
        <dbReference type="ARBA" id="ARBA00022801"/>
    </source>
</evidence>
<evidence type="ECO:0000256" key="10">
    <source>
        <dbReference type="ARBA" id="ARBA00049295"/>
    </source>
</evidence>
<evidence type="ECO:0000256" key="11">
    <source>
        <dbReference type="HAMAP-Rule" id="MF_00179"/>
    </source>
</evidence>
<protein>
    <recommendedName>
        <fullName evidence="11">GTP cyclohydrolase-2</fullName>
        <ecNumber evidence="11">3.5.4.25</ecNumber>
    </recommendedName>
    <alternativeName>
        <fullName evidence="11">GTP cyclohydrolase II</fullName>
    </alternativeName>
</protein>
<comment type="pathway">
    <text evidence="1 11">Cofactor biosynthesis; riboflavin biosynthesis; 5-amino-6-(D-ribitylamino)uracil from GTP: step 1/4.</text>
</comment>
<feature type="region of interest" description="Disordered" evidence="12">
    <location>
        <begin position="346"/>
        <end position="366"/>
    </location>
</feature>
<dbReference type="UniPathway" id="UPA00275">
    <property type="reaction ID" value="UER00400"/>
</dbReference>
<dbReference type="AlphaFoldDB" id="A0A7Z2NXR4"/>
<evidence type="ECO:0000313" key="14">
    <source>
        <dbReference type="EMBL" id="QHL91760.1"/>
    </source>
</evidence>
<evidence type="ECO:0000313" key="15">
    <source>
        <dbReference type="Proteomes" id="UP000464468"/>
    </source>
</evidence>
<dbReference type="InterPro" id="IPR000926">
    <property type="entry name" value="RibA"/>
</dbReference>
<dbReference type="SUPFAM" id="SSF142695">
    <property type="entry name" value="RibA-like"/>
    <property type="match status" value="1"/>
</dbReference>
<keyword evidence="6 11" id="KW-0378">Hydrolase</keyword>
<dbReference type="InterPro" id="IPR032677">
    <property type="entry name" value="GTP_cyclohydro_II"/>
</dbReference>
<feature type="binding site" evidence="11">
    <location>
        <position position="286"/>
    </location>
    <ligand>
        <name>GTP</name>
        <dbReference type="ChEBI" id="CHEBI:37565"/>
    </ligand>
</feature>
<dbReference type="PANTHER" id="PTHR21327:SF18">
    <property type="entry name" value="3,4-DIHYDROXY-2-BUTANONE 4-PHOSPHATE SYNTHASE"/>
    <property type="match status" value="1"/>
</dbReference>
<feature type="binding site" evidence="11">
    <location>
        <position position="237"/>
    </location>
    <ligand>
        <name>Zn(2+)</name>
        <dbReference type="ChEBI" id="CHEBI:29105"/>
        <note>catalytic</note>
    </ligand>
</feature>
<feature type="compositionally biased region" description="Basic and acidic residues" evidence="12">
    <location>
        <begin position="353"/>
        <end position="366"/>
    </location>
</feature>
<dbReference type="NCBIfam" id="NF001591">
    <property type="entry name" value="PRK00393.1"/>
    <property type="match status" value="1"/>
</dbReference>
<dbReference type="GO" id="GO:0005525">
    <property type="term" value="F:GTP binding"/>
    <property type="evidence" value="ECO:0007669"/>
    <property type="project" value="UniProtKB-KW"/>
</dbReference>
<keyword evidence="7 11" id="KW-0862">Zinc</keyword>
<keyword evidence="8 11" id="KW-0342">GTP-binding</keyword>
<name>A0A7Z2NXR4_9SPHN</name>
<evidence type="ECO:0000256" key="2">
    <source>
        <dbReference type="ARBA" id="ARBA00005520"/>
    </source>
</evidence>
<dbReference type="GO" id="GO:0009231">
    <property type="term" value="P:riboflavin biosynthetic process"/>
    <property type="evidence" value="ECO:0007669"/>
    <property type="project" value="UniProtKB-UniRule"/>
</dbReference>
<comment type="similarity">
    <text evidence="2">In the N-terminal section; belongs to the DHBP synthase family.</text>
</comment>
<dbReference type="GO" id="GO:0003935">
    <property type="term" value="F:GTP cyclohydrolase II activity"/>
    <property type="evidence" value="ECO:0007669"/>
    <property type="project" value="UniProtKB-UniRule"/>
</dbReference>
<reference evidence="14 15" key="1">
    <citation type="submission" date="2020-01" db="EMBL/GenBank/DDBJ databases">
        <title>Sphingomonas sp. C33 whole genome sequece.</title>
        <authorList>
            <person name="Park C."/>
        </authorList>
    </citation>
    <scope>NUCLEOTIDE SEQUENCE [LARGE SCALE GENOMIC DNA]</scope>
    <source>
        <strain evidence="14 15">C33</strain>
    </source>
</reference>
<evidence type="ECO:0000256" key="8">
    <source>
        <dbReference type="ARBA" id="ARBA00023134"/>
    </source>
</evidence>